<dbReference type="EMBL" id="UZAL01005309">
    <property type="protein sequence ID" value="VDO92656.1"/>
    <property type="molecule type" value="Genomic_DNA"/>
</dbReference>
<organism evidence="2 3">
    <name type="scientific">Schistosoma mattheei</name>
    <dbReference type="NCBI Taxonomy" id="31246"/>
    <lineage>
        <taxon>Eukaryota</taxon>
        <taxon>Metazoa</taxon>
        <taxon>Spiralia</taxon>
        <taxon>Lophotrochozoa</taxon>
        <taxon>Platyhelminthes</taxon>
        <taxon>Trematoda</taxon>
        <taxon>Digenea</taxon>
        <taxon>Strigeidida</taxon>
        <taxon>Schistosomatoidea</taxon>
        <taxon>Schistosomatidae</taxon>
        <taxon>Schistosoma</taxon>
    </lineage>
</organism>
<evidence type="ECO:0000313" key="3">
    <source>
        <dbReference type="Proteomes" id="UP000269396"/>
    </source>
</evidence>
<sequence>MSTLFLLLNLVNHLLATGIVMRKILVSKMKM</sequence>
<name>A0A3P7YVJ4_9TREM</name>
<keyword evidence="1" id="KW-0812">Transmembrane</keyword>
<evidence type="ECO:0000313" key="2">
    <source>
        <dbReference type="EMBL" id="VDO92656.1"/>
    </source>
</evidence>
<proteinExistence type="predicted"/>
<dbReference type="AlphaFoldDB" id="A0A3P7YVJ4"/>
<keyword evidence="1" id="KW-1133">Transmembrane helix</keyword>
<reference evidence="2 3" key="1">
    <citation type="submission" date="2018-11" db="EMBL/GenBank/DDBJ databases">
        <authorList>
            <consortium name="Pathogen Informatics"/>
        </authorList>
    </citation>
    <scope>NUCLEOTIDE SEQUENCE [LARGE SCALE GENOMIC DNA]</scope>
    <source>
        <strain>Denwood</strain>
        <strain evidence="3">Zambia</strain>
    </source>
</reference>
<keyword evidence="3" id="KW-1185">Reference proteome</keyword>
<feature type="transmembrane region" description="Helical" evidence="1">
    <location>
        <begin position="6"/>
        <end position="25"/>
    </location>
</feature>
<protein>
    <submittedName>
        <fullName evidence="2">Uncharacterized protein</fullName>
    </submittedName>
</protein>
<evidence type="ECO:0000256" key="1">
    <source>
        <dbReference type="SAM" id="Phobius"/>
    </source>
</evidence>
<dbReference type="Proteomes" id="UP000269396">
    <property type="component" value="Unassembled WGS sequence"/>
</dbReference>
<accession>A0A3P7YVJ4</accession>
<gene>
    <name evidence="2" type="ORF">SMTD_LOCUS3167</name>
</gene>
<keyword evidence="1" id="KW-0472">Membrane</keyword>